<evidence type="ECO:0000259" key="8">
    <source>
        <dbReference type="Pfam" id="PF08544"/>
    </source>
</evidence>
<evidence type="ECO:0000256" key="5">
    <source>
        <dbReference type="ARBA" id="ARBA00022777"/>
    </source>
</evidence>
<keyword evidence="4" id="KW-0547">Nucleotide-binding</keyword>
<feature type="domain" description="GHMP kinase C-terminal" evidence="8">
    <location>
        <begin position="283"/>
        <end position="349"/>
    </location>
</feature>
<evidence type="ECO:0000256" key="2">
    <source>
        <dbReference type="ARBA" id="ARBA00012958"/>
    </source>
</evidence>
<dbReference type="InterPro" id="IPR006204">
    <property type="entry name" value="GHMP_kinase_N_dom"/>
</dbReference>
<sequence>MTQSSYSAKAPGKLMIAGEYAVLEPNQRAVVVAVNRYVKAYIGPFSQNKLSLPQMGLEDITWETSGERVQFSVSDSRLSFIQNSITVASQFLQEKSIILRPFQLQIESELDDPETGKKYGLGSSAAVVAAVISAILYLHSDREEPTALDEIFKLSAIAHLKTQGSGSGADIAAAVYGGWLEYSAFSAKWVLKEFKQGGKLTELIEKPWPNLFIRPLTPPSTLQLAVGWTKEAAATGPMIKKVQSFREKNLQAYNEFLKESSISVARLIKSFEMNDSTEAINALKQNRKALQKLDENAGIAIETAKLKILCSIAETFGSGKPSGAGGGDCGIAFLKDDAKIQEMYKAWEEADISPLDLSVSKKGISVTGS</sequence>
<dbReference type="InterPro" id="IPR036554">
    <property type="entry name" value="GHMP_kinase_C_sf"/>
</dbReference>
<dbReference type="SUPFAM" id="SSF54211">
    <property type="entry name" value="Ribosomal protein S5 domain 2-like"/>
    <property type="match status" value="1"/>
</dbReference>
<name>A0A4R7KTS2_9CLOT</name>
<dbReference type="Gene3D" id="3.30.70.890">
    <property type="entry name" value="GHMP kinase, C-terminal domain"/>
    <property type="match status" value="1"/>
</dbReference>
<dbReference type="PRINTS" id="PR00959">
    <property type="entry name" value="MEVGALKINASE"/>
</dbReference>
<dbReference type="EC" id="2.7.4.2" evidence="2"/>
<keyword evidence="5 9" id="KW-0418">Kinase</keyword>
<dbReference type="InterPro" id="IPR020568">
    <property type="entry name" value="Ribosomal_Su5_D2-typ_SF"/>
</dbReference>
<dbReference type="InterPro" id="IPR014721">
    <property type="entry name" value="Ribsml_uS5_D2-typ_fold_subgr"/>
</dbReference>
<dbReference type="Pfam" id="PF00288">
    <property type="entry name" value="GHMP_kinases_N"/>
    <property type="match status" value="1"/>
</dbReference>
<dbReference type="Proteomes" id="UP000295325">
    <property type="component" value="Unassembled WGS sequence"/>
</dbReference>
<dbReference type="GO" id="GO:0005524">
    <property type="term" value="F:ATP binding"/>
    <property type="evidence" value="ECO:0007669"/>
    <property type="project" value="UniProtKB-KW"/>
</dbReference>
<dbReference type="PANTHER" id="PTHR31814">
    <property type="match status" value="1"/>
</dbReference>
<keyword evidence="3" id="KW-0808">Transferase</keyword>
<dbReference type="UniPathway" id="UPA00057">
    <property type="reaction ID" value="UER00099"/>
</dbReference>
<dbReference type="Gene3D" id="3.30.230.10">
    <property type="match status" value="1"/>
</dbReference>
<evidence type="ECO:0000313" key="9">
    <source>
        <dbReference type="EMBL" id="TDT62843.1"/>
    </source>
</evidence>
<keyword evidence="6" id="KW-0067">ATP-binding</keyword>
<dbReference type="PANTHER" id="PTHR31814:SF2">
    <property type="entry name" value="PHOSPHOMEVALONATE KINASE"/>
    <property type="match status" value="1"/>
</dbReference>
<dbReference type="AlphaFoldDB" id="A0A4R7KTS2"/>
<dbReference type="GO" id="GO:0019287">
    <property type="term" value="P:isopentenyl diphosphate biosynthetic process, mevalonate pathway"/>
    <property type="evidence" value="ECO:0007669"/>
    <property type="project" value="UniProtKB-UniPathway"/>
</dbReference>
<evidence type="ECO:0000259" key="7">
    <source>
        <dbReference type="Pfam" id="PF00288"/>
    </source>
</evidence>
<dbReference type="RefSeq" id="WP_133627241.1">
    <property type="nucleotide sequence ID" value="NZ_SOAZ01000003.1"/>
</dbReference>
<evidence type="ECO:0000256" key="6">
    <source>
        <dbReference type="ARBA" id="ARBA00022840"/>
    </source>
</evidence>
<comment type="caution">
    <text evidence="9">The sequence shown here is derived from an EMBL/GenBank/DDBJ whole genome shotgun (WGS) entry which is preliminary data.</text>
</comment>
<dbReference type="InterPro" id="IPR013750">
    <property type="entry name" value="GHMP_kinase_C_dom"/>
</dbReference>
<evidence type="ECO:0000313" key="10">
    <source>
        <dbReference type="Proteomes" id="UP000295325"/>
    </source>
</evidence>
<dbReference type="GO" id="GO:0004631">
    <property type="term" value="F:phosphomevalonate kinase activity"/>
    <property type="evidence" value="ECO:0007669"/>
    <property type="project" value="UniProtKB-EC"/>
</dbReference>
<dbReference type="InterPro" id="IPR035102">
    <property type="entry name" value="Phosphomevalonate_kinase"/>
</dbReference>
<dbReference type="SUPFAM" id="SSF55060">
    <property type="entry name" value="GHMP Kinase, C-terminal domain"/>
    <property type="match status" value="1"/>
</dbReference>
<feature type="domain" description="GHMP kinase N-terminal" evidence="7">
    <location>
        <begin position="88"/>
        <end position="178"/>
    </location>
</feature>
<organism evidence="9 10">
    <name type="scientific">Fonticella tunisiensis</name>
    <dbReference type="NCBI Taxonomy" id="1096341"/>
    <lineage>
        <taxon>Bacteria</taxon>
        <taxon>Bacillati</taxon>
        <taxon>Bacillota</taxon>
        <taxon>Clostridia</taxon>
        <taxon>Eubacteriales</taxon>
        <taxon>Clostridiaceae</taxon>
        <taxon>Fonticella</taxon>
    </lineage>
</organism>
<evidence type="ECO:0000256" key="1">
    <source>
        <dbReference type="ARBA" id="ARBA00005017"/>
    </source>
</evidence>
<accession>A0A4R7KTS2</accession>
<dbReference type="EMBL" id="SOAZ01000003">
    <property type="protein sequence ID" value="TDT62843.1"/>
    <property type="molecule type" value="Genomic_DNA"/>
</dbReference>
<dbReference type="OrthoDB" id="1522677at2"/>
<gene>
    <name evidence="9" type="ORF">EDD71_103120</name>
</gene>
<evidence type="ECO:0000256" key="4">
    <source>
        <dbReference type="ARBA" id="ARBA00022741"/>
    </source>
</evidence>
<proteinExistence type="predicted"/>
<reference evidence="9 10" key="1">
    <citation type="submission" date="2019-03" db="EMBL/GenBank/DDBJ databases">
        <title>Genomic Encyclopedia of Type Strains, Phase IV (KMG-IV): sequencing the most valuable type-strain genomes for metagenomic binning, comparative biology and taxonomic classification.</title>
        <authorList>
            <person name="Goeker M."/>
        </authorList>
    </citation>
    <scope>NUCLEOTIDE SEQUENCE [LARGE SCALE GENOMIC DNA]</scope>
    <source>
        <strain evidence="9 10">DSM 24455</strain>
    </source>
</reference>
<dbReference type="InterPro" id="IPR005917">
    <property type="entry name" value="Pmev_kinase_bact"/>
</dbReference>
<keyword evidence="10" id="KW-1185">Reference proteome</keyword>
<dbReference type="NCBIfam" id="TIGR01220">
    <property type="entry name" value="Pmev_kin_Gr_pos"/>
    <property type="match status" value="1"/>
</dbReference>
<evidence type="ECO:0000256" key="3">
    <source>
        <dbReference type="ARBA" id="ARBA00022679"/>
    </source>
</evidence>
<protein>
    <recommendedName>
        <fullName evidence="2">phosphomevalonate kinase</fullName>
        <ecNumber evidence="2">2.7.4.2</ecNumber>
    </recommendedName>
</protein>
<comment type="pathway">
    <text evidence="1">Isoprenoid biosynthesis; isopentenyl diphosphate biosynthesis via mevalonate pathway; isopentenyl diphosphate from (R)-mevalonate: step 2/3.</text>
</comment>
<dbReference type="Pfam" id="PF08544">
    <property type="entry name" value="GHMP_kinases_C"/>
    <property type="match status" value="1"/>
</dbReference>